<evidence type="ECO:0000256" key="5">
    <source>
        <dbReference type="ARBA" id="ARBA00022989"/>
    </source>
</evidence>
<dbReference type="GO" id="GO:0005783">
    <property type="term" value="C:endoplasmic reticulum"/>
    <property type="evidence" value="ECO:0007669"/>
    <property type="project" value="TreeGrafter"/>
</dbReference>
<dbReference type="EMBL" id="CM026429">
    <property type="protein sequence ID" value="KAG0565258.1"/>
    <property type="molecule type" value="Genomic_DNA"/>
</dbReference>
<reference evidence="11" key="1">
    <citation type="submission" date="2020-06" db="EMBL/GenBank/DDBJ databases">
        <title>WGS assembly of Ceratodon purpureus strain R40.</title>
        <authorList>
            <person name="Carey S.B."/>
            <person name="Jenkins J."/>
            <person name="Shu S."/>
            <person name="Lovell J.T."/>
            <person name="Sreedasyam A."/>
            <person name="Maumus F."/>
            <person name="Tiley G.P."/>
            <person name="Fernandez-Pozo N."/>
            <person name="Barry K."/>
            <person name="Chen C."/>
            <person name="Wang M."/>
            <person name="Lipzen A."/>
            <person name="Daum C."/>
            <person name="Saski C.A."/>
            <person name="Payton A.C."/>
            <person name="Mcbreen J.C."/>
            <person name="Conrad R.E."/>
            <person name="Kollar L.M."/>
            <person name="Olsson S."/>
            <person name="Huttunen S."/>
            <person name="Landis J.B."/>
            <person name="Wickett N.J."/>
            <person name="Johnson M.G."/>
            <person name="Rensing S.A."/>
            <person name="Grimwood J."/>
            <person name="Schmutz J."/>
            <person name="Mcdaniel S.F."/>
        </authorList>
    </citation>
    <scope>NUCLEOTIDE SEQUENCE</scope>
    <source>
        <strain evidence="11">R40</strain>
    </source>
</reference>
<evidence type="ECO:0000256" key="4">
    <source>
        <dbReference type="ARBA" id="ARBA00022692"/>
    </source>
</evidence>
<feature type="transmembrane region" description="Helical" evidence="8">
    <location>
        <begin position="71"/>
        <end position="92"/>
    </location>
</feature>
<proteinExistence type="inferred from homology"/>
<keyword evidence="5 8" id="KW-1133">Transmembrane helix</keyword>
<feature type="region of interest" description="Disordered" evidence="9">
    <location>
        <begin position="161"/>
        <end position="181"/>
    </location>
</feature>
<protein>
    <recommendedName>
        <fullName evidence="8">S-acyltransferase</fullName>
        <ecNumber evidence="8">2.3.1.225</ecNumber>
    </recommendedName>
    <alternativeName>
        <fullName evidence="8">Palmitoyltransferase</fullName>
    </alternativeName>
</protein>
<accession>A0A8T0H540</accession>
<dbReference type="Proteomes" id="UP000822688">
    <property type="component" value="Chromosome 8"/>
</dbReference>
<evidence type="ECO:0000256" key="1">
    <source>
        <dbReference type="ARBA" id="ARBA00004141"/>
    </source>
</evidence>
<dbReference type="Pfam" id="PF01529">
    <property type="entry name" value="DHHC"/>
    <property type="match status" value="1"/>
</dbReference>
<dbReference type="PROSITE" id="PS50216">
    <property type="entry name" value="DHHC"/>
    <property type="match status" value="1"/>
</dbReference>
<evidence type="ECO:0000256" key="9">
    <source>
        <dbReference type="SAM" id="MobiDB-lite"/>
    </source>
</evidence>
<dbReference type="InterPro" id="IPR039859">
    <property type="entry name" value="PFA4/ZDH16/20/ERF2-like"/>
</dbReference>
<evidence type="ECO:0000256" key="3">
    <source>
        <dbReference type="ARBA" id="ARBA00022679"/>
    </source>
</evidence>
<dbReference type="GO" id="GO:0016020">
    <property type="term" value="C:membrane"/>
    <property type="evidence" value="ECO:0007669"/>
    <property type="project" value="UniProtKB-SubCell"/>
</dbReference>
<gene>
    <name evidence="11" type="ORF">KC19_8G177000</name>
</gene>
<feature type="domain" description="Palmitoyltransferase DHHC" evidence="10">
    <location>
        <begin position="215"/>
        <end position="358"/>
    </location>
</feature>
<dbReference type="PANTHER" id="PTHR22883:SF127">
    <property type="entry name" value="ZDHHC-TYPE PALMITOYLTRANSFERASE 3-RELATED"/>
    <property type="match status" value="1"/>
</dbReference>
<keyword evidence="3 8" id="KW-0808">Transferase</keyword>
<keyword evidence="4 8" id="KW-0812">Transmembrane</keyword>
<evidence type="ECO:0000313" key="12">
    <source>
        <dbReference type="Proteomes" id="UP000822688"/>
    </source>
</evidence>
<feature type="transmembrane region" description="Helical" evidence="8">
    <location>
        <begin position="257"/>
        <end position="274"/>
    </location>
</feature>
<feature type="compositionally biased region" description="Basic and acidic residues" evidence="9">
    <location>
        <begin position="161"/>
        <end position="179"/>
    </location>
</feature>
<comment type="caution">
    <text evidence="11">The sequence shown here is derived from an EMBL/GenBank/DDBJ whole genome shotgun (WGS) entry which is preliminary data.</text>
</comment>
<feature type="transmembrane region" description="Helical" evidence="8">
    <location>
        <begin position="98"/>
        <end position="116"/>
    </location>
</feature>
<evidence type="ECO:0000256" key="6">
    <source>
        <dbReference type="ARBA" id="ARBA00023136"/>
    </source>
</evidence>
<comment type="subcellular location">
    <subcellularLocation>
        <location evidence="1">Membrane</location>
        <topology evidence="1">Multi-pass membrane protein</topology>
    </subcellularLocation>
</comment>
<keyword evidence="7 8" id="KW-0012">Acyltransferase</keyword>
<sequence length="401" mass="45317">MVAMVAAAAMRKYVPRVLPWCLPSFMFSVVVAAVHSWKTDSLQFALLFVVLPLAVWTATIKYCSKEIHDPVFAPSFVAAVVLTDIITFAAVLRPAITVGLEVAFWLGTVNLLVLYWRVIHSDPGSFPAYAEPSALTVGQDRAIRSPELEGWSVEDFEGEPLKAKDPDIEKGESHQKSELNEEEAEGVIHVSNDFSFNRFGEDVASPSKISKYRYESTFNMSRQPIRTRYCRKCNGYTDHFDHHCPAIKNCVGRKNHVLFLGALTAFIVAEVLYIRCCYKYFETCNLLSLTKDTQLTTAVGLQGLEHFWLAVCQVMSAAPWVASTAVFASFQVSWQMPLLLFHVYCASVNLTTSEWIKWERYPDLYIELPLSPGQSFKTKKFVNPYDKGVLKNLKHFLQSRV</sequence>
<dbReference type="InterPro" id="IPR001594">
    <property type="entry name" value="Palmitoyltrfase_DHHC"/>
</dbReference>
<dbReference type="AlphaFoldDB" id="A0A8T0H540"/>
<dbReference type="EC" id="2.3.1.225" evidence="8"/>
<evidence type="ECO:0000256" key="8">
    <source>
        <dbReference type="RuleBase" id="RU079119"/>
    </source>
</evidence>
<name>A0A8T0H540_CERPU</name>
<comment type="similarity">
    <text evidence="2 8">Belongs to the DHHC palmitoyltransferase family.</text>
</comment>
<feature type="transmembrane region" description="Helical" evidence="8">
    <location>
        <begin position="42"/>
        <end position="59"/>
    </location>
</feature>
<evidence type="ECO:0000256" key="7">
    <source>
        <dbReference type="ARBA" id="ARBA00023315"/>
    </source>
</evidence>
<dbReference type="PANTHER" id="PTHR22883">
    <property type="entry name" value="ZINC FINGER DHHC DOMAIN CONTAINING PROTEIN"/>
    <property type="match status" value="1"/>
</dbReference>
<comment type="domain">
    <text evidence="8">The DHHC domain is required for palmitoyltransferase activity.</text>
</comment>
<dbReference type="GO" id="GO:0005794">
    <property type="term" value="C:Golgi apparatus"/>
    <property type="evidence" value="ECO:0007669"/>
    <property type="project" value="TreeGrafter"/>
</dbReference>
<keyword evidence="6 8" id="KW-0472">Membrane</keyword>
<organism evidence="11 12">
    <name type="scientific">Ceratodon purpureus</name>
    <name type="common">Fire moss</name>
    <name type="synonym">Dicranum purpureum</name>
    <dbReference type="NCBI Taxonomy" id="3225"/>
    <lineage>
        <taxon>Eukaryota</taxon>
        <taxon>Viridiplantae</taxon>
        <taxon>Streptophyta</taxon>
        <taxon>Embryophyta</taxon>
        <taxon>Bryophyta</taxon>
        <taxon>Bryophytina</taxon>
        <taxon>Bryopsida</taxon>
        <taxon>Dicranidae</taxon>
        <taxon>Pseudoditrichales</taxon>
        <taxon>Ditrichaceae</taxon>
        <taxon>Ceratodon</taxon>
    </lineage>
</organism>
<comment type="catalytic activity">
    <reaction evidence="8">
        <text>L-cysteinyl-[protein] + hexadecanoyl-CoA = S-hexadecanoyl-L-cysteinyl-[protein] + CoA</text>
        <dbReference type="Rhea" id="RHEA:36683"/>
        <dbReference type="Rhea" id="RHEA-COMP:10131"/>
        <dbReference type="Rhea" id="RHEA-COMP:11032"/>
        <dbReference type="ChEBI" id="CHEBI:29950"/>
        <dbReference type="ChEBI" id="CHEBI:57287"/>
        <dbReference type="ChEBI" id="CHEBI:57379"/>
        <dbReference type="ChEBI" id="CHEBI:74151"/>
        <dbReference type="EC" id="2.3.1.225"/>
    </reaction>
</comment>
<dbReference type="GO" id="GO:0019706">
    <property type="term" value="F:protein-cysteine S-palmitoyltransferase activity"/>
    <property type="evidence" value="ECO:0007669"/>
    <property type="project" value="UniProtKB-EC"/>
</dbReference>
<evidence type="ECO:0000259" key="10">
    <source>
        <dbReference type="Pfam" id="PF01529"/>
    </source>
</evidence>
<keyword evidence="12" id="KW-1185">Reference proteome</keyword>
<dbReference type="GO" id="GO:0006612">
    <property type="term" value="P:protein targeting to membrane"/>
    <property type="evidence" value="ECO:0007669"/>
    <property type="project" value="TreeGrafter"/>
</dbReference>
<evidence type="ECO:0000313" key="11">
    <source>
        <dbReference type="EMBL" id="KAG0565258.1"/>
    </source>
</evidence>
<evidence type="ECO:0000256" key="2">
    <source>
        <dbReference type="ARBA" id="ARBA00008574"/>
    </source>
</evidence>